<dbReference type="AlphaFoldDB" id="A0A074JHW0"/>
<dbReference type="STRING" id="1353528.DT23_17130"/>
<name>A0A074JHW0_9RHOB</name>
<feature type="transmembrane region" description="Helical" evidence="1">
    <location>
        <begin position="181"/>
        <end position="205"/>
    </location>
</feature>
<feature type="transmembrane region" description="Helical" evidence="1">
    <location>
        <begin position="384"/>
        <end position="404"/>
    </location>
</feature>
<gene>
    <name evidence="2" type="ORF">DT23_17130</name>
</gene>
<feature type="transmembrane region" description="Helical" evidence="1">
    <location>
        <begin position="226"/>
        <end position="247"/>
    </location>
</feature>
<keyword evidence="1" id="KW-0812">Transmembrane</keyword>
<dbReference type="OrthoDB" id="8149352at2"/>
<proteinExistence type="predicted"/>
<dbReference type="RefSeq" id="WP_038131920.1">
    <property type="nucleotide sequence ID" value="NZ_AUNB01000042.1"/>
</dbReference>
<keyword evidence="1" id="KW-0472">Membrane</keyword>
<feature type="transmembrane region" description="Helical" evidence="1">
    <location>
        <begin position="61"/>
        <end position="77"/>
    </location>
</feature>
<feature type="transmembrane region" description="Helical" evidence="1">
    <location>
        <begin position="353"/>
        <end position="372"/>
    </location>
</feature>
<dbReference type="Proteomes" id="UP000027471">
    <property type="component" value="Unassembled WGS sequence"/>
</dbReference>
<feature type="transmembrane region" description="Helical" evidence="1">
    <location>
        <begin position="97"/>
        <end position="113"/>
    </location>
</feature>
<evidence type="ECO:0008006" key="4">
    <source>
        <dbReference type="Google" id="ProtNLM"/>
    </source>
</evidence>
<dbReference type="eggNOG" id="COG0170">
    <property type="taxonomic scope" value="Bacteria"/>
</dbReference>
<dbReference type="PANTHER" id="PTHR31303">
    <property type="entry name" value="CTP-DEPENDENT DIACYLGLYCEROL KINASE 1"/>
    <property type="match status" value="1"/>
</dbReference>
<protein>
    <recommendedName>
        <fullName evidence="4">Phytol kinase</fullName>
    </recommendedName>
</protein>
<dbReference type="InterPro" id="IPR037997">
    <property type="entry name" value="Dgk1-like"/>
</dbReference>
<feature type="transmembrane region" description="Helical" evidence="1">
    <location>
        <begin position="259"/>
        <end position="283"/>
    </location>
</feature>
<feature type="transmembrane region" description="Helical" evidence="1">
    <location>
        <begin position="416"/>
        <end position="438"/>
    </location>
</feature>
<feature type="transmembrane region" description="Helical" evidence="1">
    <location>
        <begin position="327"/>
        <end position="346"/>
    </location>
</feature>
<evidence type="ECO:0000256" key="1">
    <source>
        <dbReference type="SAM" id="Phobius"/>
    </source>
</evidence>
<organism evidence="2 3">
    <name type="scientific">Thioclava indica</name>
    <dbReference type="NCBI Taxonomy" id="1353528"/>
    <lineage>
        <taxon>Bacteria</taxon>
        <taxon>Pseudomonadati</taxon>
        <taxon>Pseudomonadota</taxon>
        <taxon>Alphaproteobacteria</taxon>
        <taxon>Rhodobacterales</taxon>
        <taxon>Paracoccaceae</taxon>
        <taxon>Thioclava</taxon>
    </lineage>
</organism>
<comment type="caution">
    <text evidence="2">The sequence shown here is derived from an EMBL/GenBank/DDBJ whole genome shotgun (WGS) entry which is preliminary data.</text>
</comment>
<dbReference type="EMBL" id="AUNB01000042">
    <property type="protein sequence ID" value="KEO57191.1"/>
    <property type="molecule type" value="Genomic_DNA"/>
</dbReference>
<accession>A0A074JHW0</accession>
<dbReference type="GO" id="GO:0004143">
    <property type="term" value="F:ATP-dependent diacylglycerol kinase activity"/>
    <property type="evidence" value="ECO:0007669"/>
    <property type="project" value="InterPro"/>
</dbReference>
<evidence type="ECO:0000313" key="2">
    <source>
        <dbReference type="EMBL" id="KEO57191.1"/>
    </source>
</evidence>
<dbReference type="PANTHER" id="PTHR31303:SF1">
    <property type="entry name" value="CTP-DEPENDENT DIACYLGLYCEROL KINASE 1"/>
    <property type="match status" value="1"/>
</dbReference>
<keyword evidence="3" id="KW-1185">Reference proteome</keyword>
<feature type="transmembrane region" description="Helical" evidence="1">
    <location>
        <begin position="158"/>
        <end position="175"/>
    </location>
</feature>
<keyword evidence="1" id="KW-1133">Transmembrane helix</keyword>
<reference evidence="2 3" key="1">
    <citation type="journal article" date="2015" name="Antonie Van Leeuwenhoek">
        <title>Thioclava indica sp. nov., isolated from surface seawater of the Indian Ocean.</title>
        <authorList>
            <person name="Liu Y."/>
            <person name="Lai Q."/>
            <person name="Du J."/>
            <person name="Xu H."/>
            <person name="Jiang L."/>
            <person name="Shao Z."/>
        </authorList>
    </citation>
    <scope>NUCLEOTIDE SEQUENCE [LARGE SCALE GENOMIC DNA]</scope>
    <source>
        <strain evidence="2 3">DT23-4</strain>
    </source>
</reference>
<sequence length="439" mass="46869">MSPALQIALLLASVAVLLGLMAVVRALSGVWGFSSEVQRKLVHIGTGLYALTLPWLFPDRWPIYGLLGLTVVVMLVLRRPGSRLGQTLHGVERQSYGDLLLALSVGLCLFLAGDRLYLYVLPIAVLTLSDAFAALAGKAYGSIHFTVEEGQKSVEGSAVFFAITLLISFVCLMLMTDLAPLNIIVLSLMVASFGAYVEALSWRGFDNMFLPLGLLIFLTVHAEDSLADLAALVVLFALSVLAFNRVAARIGLSKHAARVYVVAVFLLLAVTEVQNAIFPLLVLGAHAWCRKATPCTAKYPDLDIVAALALVSFGWLALGNATQWNAVSFYGLTTMSLMIGLCALALTPQSLAVRIAALMAIVAGALVLRAAIINVNPAPSNWNGPIWALSMISAVGMATIPSIYPSGFVRARVTKLTLLALAIPLLSYLYAIDISGLWT</sequence>
<evidence type="ECO:0000313" key="3">
    <source>
        <dbReference type="Proteomes" id="UP000027471"/>
    </source>
</evidence>